<dbReference type="RefSeq" id="WP_377329127.1">
    <property type="nucleotide sequence ID" value="NZ_JBHUMZ010000023.1"/>
</dbReference>
<reference evidence="3" key="1">
    <citation type="journal article" date="2019" name="Int. J. Syst. Evol. Microbiol.">
        <title>The Global Catalogue of Microorganisms (GCM) 10K type strain sequencing project: providing services to taxonomists for standard genome sequencing and annotation.</title>
        <authorList>
            <consortium name="The Broad Institute Genomics Platform"/>
            <consortium name="The Broad Institute Genome Sequencing Center for Infectious Disease"/>
            <person name="Wu L."/>
            <person name="Ma J."/>
        </authorList>
    </citation>
    <scope>NUCLEOTIDE SEQUENCE [LARGE SCALE GENOMIC DNA]</scope>
    <source>
        <strain evidence="3">TISTR 1571</strain>
    </source>
</reference>
<dbReference type="Gene3D" id="3.40.50.300">
    <property type="entry name" value="P-loop containing nucleotide triphosphate hydrolases"/>
    <property type="match status" value="1"/>
</dbReference>
<dbReference type="InterPro" id="IPR003593">
    <property type="entry name" value="AAA+_ATPase"/>
</dbReference>
<dbReference type="Pfam" id="PF17863">
    <property type="entry name" value="AAA_lid_2"/>
    <property type="match status" value="1"/>
</dbReference>
<sequence length="316" mass="35490">MSLKDFANNLKNHIGKVIIGQAETVELITNAMVNKGHVLLESVPGTGKTMLAKSIAKSIEGDFKRIQFTPDVLPSDITGIHFFNPKEQSFELRVGPVVTNVLLADEINRATPRTQSALLEVMEEKQVTIDGTTVKIEQPFIVLATQNPIESQQGTFELPEAQMDRFFMKINMGYPSFEEEHNIMKTYRYSDPIEDLTSSITKEQLVQYQEEVKEVYLTKEVEEYLLSVVRATRDSAWTEVGVSPRGTLALMRAVQARAAIKGREYVTPEDIKEMALHVLPHRLVLTLEGSTKKSQQDVMEAILQSVEVPVEIGAER</sequence>
<dbReference type="InterPro" id="IPR041628">
    <property type="entry name" value="ChlI/MoxR_AAA_lid"/>
</dbReference>
<organism evidence="2 3">
    <name type="scientific">Piscibacillus salipiscarius</name>
    <dbReference type="NCBI Taxonomy" id="299480"/>
    <lineage>
        <taxon>Bacteria</taxon>
        <taxon>Bacillati</taxon>
        <taxon>Bacillota</taxon>
        <taxon>Bacilli</taxon>
        <taxon>Bacillales</taxon>
        <taxon>Bacillaceae</taxon>
        <taxon>Piscibacillus</taxon>
    </lineage>
</organism>
<evidence type="ECO:0000313" key="3">
    <source>
        <dbReference type="Proteomes" id="UP001597452"/>
    </source>
</evidence>
<feature type="domain" description="AAA+ ATPase" evidence="1">
    <location>
        <begin position="34"/>
        <end position="176"/>
    </location>
</feature>
<gene>
    <name evidence="2" type="ORF">ACFSW4_10405</name>
</gene>
<dbReference type="PANTHER" id="PTHR42759">
    <property type="entry name" value="MOXR FAMILY PROTEIN"/>
    <property type="match status" value="1"/>
</dbReference>
<dbReference type="SMART" id="SM00382">
    <property type="entry name" value="AAA"/>
    <property type="match status" value="1"/>
</dbReference>
<dbReference type="PIRSF" id="PIRSF002849">
    <property type="entry name" value="AAA_ATPase_chaperone_MoxR_prd"/>
    <property type="match status" value="1"/>
</dbReference>
<dbReference type="PANTHER" id="PTHR42759:SF5">
    <property type="entry name" value="METHANOL DEHYDROGENASE REGULATOR"/>
    <property type="match status" value="1"/>
</dbReference>
<accession>A0ABW5QBA2</accession>
<name>A0ABW5QBA2_9BACI</name>
<dbReference type="InterPro" id="IPR027417">
    <property type="entry name" value="P-loop_NTPase"/>
</dbReference>
<evidence type="ECO:0000313" key="2">
    <source>
        <dbReference type="EMBL" id="MFD2639278.1"/>
    </source>
</evidence>
<dbReference type="Pfam" id="PF07726">
    <property type="entry name" value="AAA_3"/>
    <property type="match status" value="1"/>
</dbReference>
<protein>
    <submittedName>
        <fullName evidence="2">AAA family ATPase</fullName>
    </submittedName>
</protein>
<dbReference type="InterPro" id="IPR011703">
    <property type="entry name" value="ATPase_AAA-3"/>
</dbReference>
<dbReference type="Gene3D" id="1.10.8.80">
    <property type="entry name" value="Magnesium chelatase subunit I, C-Terminal domain"/>
    <property type="match status" value="1"/>
</dbReference>
<proteinExistence type="predicted"/>
<dbReference type="EMBL" id="JBHUMZ010000023">
    <property type="protein sequence ID" value="MFD2639278.1"/>
    <property type="molecule type" value="Genomic_DNA"/>
</dbReference>
<dbReference type="InterPro" id="IPR050764">
    <property type="entry name" value="CbbQ/NirQ/NorQ/GpvN"/>
</dbReference>
<dbReference type="SUPFAM" id="SSF52540">
    <property type="entry name" value="P-loop containing nucleoside triphosphate hydrolases"/>
    <property type="match status" value="1"/>
</dbReference>
<dbReference type="Proteomes" id="UP001597452">
    <property type="component" value="Unassembled WGS sequence"/>
</dbReference>
<keyword evidence="3" id="KW-1185">Reference proteome</keyword>
<evidence type="ECO:0000259" key="1">
    <source>
        <dbReference type="SMART" id="SM00382"/>
    </source>
</evidence>
<dbReference type="CDD" id="cd00009">
    <property type="entry name" value="AAA"/>
    <property type="match status" value="1"/>
</dbReference>
<comment type="caution">
    <text evidence="2">The sequence shown here is derived from an EMBL/GenBank/DDBJ whole genome shotgun (WGS) entry which is preliminary data.</text>
</comment>